<feature type="region of interest" description="Disordered" evidence="1">
    <location>
        <begin position="100"/>
        <end position="124"/>
    </location>
</feature>
<feature type="compositionally biased region" description="Basic and acidic residues" evidence="1">
    <location>
        <begin position="100"/>
        <end position="115"/>
    </location>
</feature>
<evidence type="ECO:0000256" key="1">
    <source>
        <dbReference type="SAM" id="MobiDB-lite"/>
    </source>
</evidence>
<organism evidence="2 3">
    <name type="scientific">Elysia crispata</name>
    <name type="common">lettuce slug</name>
    <dbReference type="NCBI Taxonomy" id="231223"/>
    <lineage>
        <taxon>Eukaryota</taxon>
        <taxon>Metazoa</taxon>
        <taxon>Spiralia</taxon>
        <taxon>Lophotrochozoa</taxon>
        <taxon>Mollusca</taxon>
        <taxon>Gastropoda</taxon>
        <taxon>Heterobranchia</taxon>
        <taxon>Euthyneura</taxon>
        <taxon>Panpulmonata</taxon>
        <taxon>Sacoglossa</taxon>
        <taxon>Placobranchoidea</taxon>
        <taxon>Plakobranchidae</taxon>
        <taxon>Elysia</taxon>
    </lineage>
</organism>
<name>A0AAE1CSJ1_9GAST</name>
<sequence>MGICQDPPVPVTSRNKTRLMNRELLVTEHQLAFFFASISGHCYPTAVKFVTIVFPMRLNQECASASFFDQRNRDNGCDLCCGSGKDVLGQIRPTTELRAMKAGDRDKDARAEERCPSAVQCPKD</sequence>
<gene>
    <name evidence="2" type="ORF">RRG08_002644</name>
</gene>
<evidence type="ECO:0000313" key="3">
    <source>
        <dbReference type="Proteomes" id="UP001283361"/>
    </source>
</evidence>
<dbReference type="EMBL" id="JAWDGP010006922">
    <property type="protein sequence ID" value="KAK3733043.1"/>
    <property type="molecule type" value="Genomic_DNA"/>
</dbReference>
<dbReference type="AlphaFoldDB" id="A0AAE1CSJ1"/>
<reference evidence="2" key="1">
    <citation type="journal article" date="2023" name="G3 (Bethesda)">
        <title>A reference genome for the long-term kleptoplast-retaining sea slug Elysia crispata morphotype clarki.</title>
        <authorList>
            <person name="Eastman K.E."/>
            <person name="Pendleton A.L."/>
            <person name="Shaikh M.A."/>
            <person name="Suttiyut T."/>
            <person name="Ogas R."/>
            <person name="Tomko P."/>
            <person name="Gavelis G."/>
            <person name="Widhalm J.R."/>
            <person name="Wisecaver J.H."/>
        </authorList>
    </citation>
    <scope>NUCLEOTIDE SEQUENCE</scope>
    <source>
        <strain evidence="2">ECLA1</strain>
    </source>
</reference>
<comment type="caution">
    <text evidence="2">The sequence shown here is derived from an EMBL/GenBank/DDBJ whole genome shotgun (WGS) entry which is preliminary data.</text>
</comment>
<proteinExistence type="predicted"/>
<evidence type="ECO:0000313" key="2">
    <source>
        <dbReference type="EMBL" id="KAK3733043.1"/>
    </source>
</evidence>
<accession>A0AAE1CSJ1</accession>
<protein>
    <submittedName>
        <fullName evidence="2">Uncharacterized protein</fullName>
    </submittedName>
</protein>
<dbReference type="Proteomes" id="UP001283361">
    <property type="component" value="Unassembled WGS sequence"/>
</dbReference>
<keyword evidence="3" id="KW-1185">Reference proteome</keyword>